<dbReference type="InterPro" id="IPR001117">
    <property type="entry name" value="Cu-oxidase_2nd"/>
</dbReference>
<sequence length="572" mass="64533">MDCSRKRHLILHLLVFLLLNNSLLLTCRAWVRHTFVIEETPYTRLCSTKKILTVNGQFPGPTLHVHRGDTLIVDVYNKAKHNITIHWHGVRQPRNPWSDGPAYITQCPIQPGGMFSYEIIFSKEEGTLWWHAHTDWNRITVHGAIAIYPKHGTAYPFPKPVAEQVLILGEWWKRDVMQVLRQALRTGGQPNISDAFTINGQPGDLFPCSKPGTFKLPVEQGKTYLLRIVNAAMNDNLFFAIAQHKLTVVGRDASYNKPLTRDYILISPGQTIDALLEANQPQNQYYIAARAYSSGQGVNFDNTTTTAFLQYSGSGNYAATSPPYSLPFLPFYNDTNAAVGFTNALRSLANEEHPIDVPLTVDTRIIATISANTFRCPYNSCQGTNGTRLAARMNNISFVNPPIDILQAYYYGINGDFGSRFPDKPPFVFNYTAQFLPQSLQTPRRGTEVKFLDYNSAVELVFQGTNLVAGEDHPMHLHGYSFYMVGWGFGNFDKKKDPLRYNLVDPPELNTILVPKNGWSAIRFRADNPGVWFMHCHLERRLTWGMNAVFIVKDGEQEEARLLPPPPGLPPC</sequence>
<dbReference type="CDD" id="cd13897">
    <property type="entry name" value="CuRO_3_LCC_plant"/>
    <property type="match status" value="1"/>
</dbReference>
<dbReference type="InterPro" id="IPR033138">
    <property type="entry name" value="Cu_oxidase_CS"/>
</dbReference>
<feature type="domain" description="Plastocyanin-like" evidence="13">
    <location>
        <begin position="164"/>
        <end position="314"/>
    </location>
</feature>
<dbReference type="SMR" id="A0A1U8A7R9"/>
<evidence type="ECO:0000256" key="6">
    <source>
        <dbReference type="ARBA" id="ARBA00022525"/>
    </source>
</evidence>
<dbReference type="eggNOG" id="KOG1263">
    <property type="taxonomic scope" value="Eukaryota"/>
</dbReference>
<dbReference type="InterPro" id="IPR045087">
    <property type="entry name" value="Cu-oxidase_fam"/>
</dbReference>
<dbReference type="KEGG" id="nnu:104600017"/>
<dbReference type="PROSITE" id="PS00079">
    <property type="entry name" value="MULTICOPPER_OXIDASE1"/>
    <property type="match status" value="1"/>
</dbReference>
<evidence type="ECO:0000256" key="5">
    <source>
        <dbReference type="ARBA" id="ARBA00022523"/>
    </source>
</evidence>
<accession>A0A1U8A7R9</accession>
<comment type="function">
    <text evidence="12">Lignin degradation and detoxification of lignin-derived products.</text>
</comment>
<keyword evidence="5 12" id="KW-0052">Apoplast</keyword>
<dbReference type="PANTHER" id="PTHR11709">
    <property type="entry name" value="MULTI-COPPER OXIDASE"/>
    <property type="match status" value="1"/>
</dbReference>
<dbReference type="FunCoup" id="A0A1U8A7R9">
    <property type="interactions" value="33"/>
</dbReference>
<dbReference type="InterPro" id="IPR017761">
    <property type="entry name" value="Laccase"/>
</dbReference>
<evidence type="ECO:0000256" key="12">
    <source>
        <dbReference type="RuleBase" id="RU361119"/>
    </source>
</evidence>
<reference evidence="17" key="1">
    <citation type="submission" date="2025-08" db="UniProtKB">
        <authorList>
            <consortium name="RefSeq"/>
        </authorList>
    </citation>
    <scope>IDENTIFICATION</scope>
</reference>
<dbReference type="InterPro" id="IPR008972">
    <property type="entry name" value="Cupredoxin"/>
</dbReference>
<dbReference type="Pfam" id="PF07732">
    <property type="entry name" value="Cu-oxidase_3"/>
    <property type="match status" value="1"/>
</dbReference>
<evidence type="ECO:0000256" key="2">
    <source>
        <dbReference type="ARBA" id="ARBA00004271"/>
    </source>
</evidence>
<dbReference type="Proteomes" id="UP000189703">
    <property type="component" value="Unplaced"/>
</dbReference>
<dbReference type="NCBIfam" id="TIGR03389">
    <property type="entry name" value="laccase"/>
    <property type="match status" value="1"/>
</dbReference>
<dbReference type="Pfam" id="PF07731">
    <property type="entry name" value="Cu-oxidase_2"/>
    <property type="match status" value="1"/>
</dbReference>
<comment type="subcellular location">
    <subcellularLocation>
        <location evidence="2 12">Secreted</location>
        <location evidence="2 12">Extracellular space</location>
        <location evidence="2 12">Apoplast</location>
    </subcellularLocation>
</comment>
<dbReference type="InParanoid" id="A0A1U8A7R9"/>
<evidence type="ECO:0000259" key="15">
    <source>
        <dbReference type="Pfam" id="PF07732"/>
    </source>
</evidence>
<keyword evidence="7 12" id="KW-0479">Metal-binding</keyword>
<evidence type="ECO:0000256" key="4">
    <source>
        <dbReference type="ARBA" id="ARBA00012297"/>
    </source>
</evidence>
<evidence type="ECO:0000256" key="11">
    <source>
        <dbReference type="ARBA" id="ARBA00023185"/>
    </source>
</evidence>
<evidence type="ECO:0000256" key="1">
    <source>
        <dbReference type="ARBA" id="ARBA00000349"/>
    </source>
</evidence>
<dbReference type="RefSeq" id="XP_010261111.1">
    <property type="nucleotide sequence ID" value="XM_010262809.2"/>
</dbReference>
<keyword evidence="8 12" id="KW-0677">Repeat</keyword>
<dbReference type="InterPro" id="IPR034285">
    <property type="entry name" value="CuRO_2_LCC"/>
</dbReference>
<dbReference type="EC" id="1.10.3.2" evidence="4 12"/>
<dbReference type="InterPro" id="IPR034288">
    <property type="entry name" value="CuRO_1_LCC"/>
</dbReference>
<dbReference type="InterPro" id="IPR011707">
    <property type="entry name" value="Cu-oxidase-like_N"/>
</dbReference>
<evidence type="ECO:0000256" key="3">
    <source>
        <dbReference type="ARBA" id="ARBA00010609"/>
    </source>
</evidence>
<feature type="domain" description="Plastocyanin-like" evidence="15">
    <location>
        <begin position="38"/>
        <end position="150"/>
    </location>
</feature>
<feature type="domain" description="Plastocyanin-like" evidence="14">
    <location>
        <begin position="421"/>
        <end position="555"/>
    </location>
</feature>
<evidence type="ECO:0000256" key="7">
    <source>
        <dbReference type="ARBA" id="ARBA00022723"/>
    </source>
</evidence>
<dbReference type="SUPFAM" id="SSF49503">
    <property type="entry name" value="Cupredoxins"/>
    <property type="match status" value="3"/>
</dbReference>
<dbReference type="GO" id="GO:0016491">
    <property type="term" value="F:oxidoreductase activity"/>
    <property type="evidence" value="ECO:0000318"/>
    <property type="project" value="GO_Central"/>
</dbReference>
<keyword evidence="12" id="KW-0732">Signal</keyword>
<gene>
    <name evidence="17" type="primary">LOC104600017</name>
</gene>
<evidence type="ECO:0000259" key="14">
    <source>
        <dbReference type="Pfam" id="PF07731"/>
    </source>
</evidence>
<dbReference type="GeneID" id="104600017"/>
<dbReference type="GO" id="GO:0052716">
    <property type="term" value="F:hydroquinone:oxygen oxidoreductase activity"/>
    <property type="evidence" value="ECO:0007669"/>
    <property type="project" value="UniProtKB-EC"/>
</dbReference>
<dbReference type="PANTHER" id="PTHR11709:SF443">
    <property type="entry name" value="LACCASE-15"/>
    <property type="match status" value="1"/>
</dbReference>
<dbReference type="AlphaFoldDB" id="A0A1U8A7R9"/>
<keyword evidence="16" id="KW-1185">Reference proteome</keyword>
<dbReference type="GO" id="GO:0005507">
    <property type="term" value="F:copper ion binding"/>
    <property type="evidence" value="ECO:0007669"/>
    <property type="project" value="InterPro"/>
</dbReference>
<comment type="similarity">
    <text evidence="3 12">Belongs to the multicopper oxidase family.</text>
</comment>
<organism evidence="16 17">
    <name type="scientific">Nelumbo nucifera</name>
    <name type="common">Sacred lotus</name>
    <dbReference type="NCBI Taxonomy" id="4432"/>
    <lineage>
        <taxon>Eukaryota</taxon>
        <taxon>Viridiplantae</taxon>
        <taxon>Streptophyta</taxon>
        <taxon>Embryophyta</taxon>
        <taxon>Tracheophyta</taxon>
        <taxon>Spermatophyta</taxon>
        <taxon>Magnoliopsida</taxon>
        <taxon>Proteales</taxon>
        <taxon>Nelumbonaceae</taxon>
        <taxon>Nelumbo</taxon>
    </lineage>
</organism>
<dbReference type="Pfam" id="PF00394">
    <property type="entry name" value="Cu-oxidase"/>
    <property type="match status" value="1"/>
</dbReference>
<keyword evidence="11 12" id="KW-0439">Lignin degradation</keyword>
<dbReference type="GO" id="GO:0046274">
    <property type="term" value="P:lignin catabolic process"/>
    <property type="evidence" value="ECO:0007669"/>
    <property type="project" value="UniProtKB-KW"/>
</dbReference>
<feature type="chain" id="PRO_5010398983" description="Laccase" evidence="12">
    <location>
        <begin position="30"/>
        <end position="572"/>
    </location>
</feature>
<dbReference type="CDD" id="cd13849">
    <property type="entry name" value="CuRO_1_LCC_plant"/>
    <property type="match status" value="1"/>
</dbReference>
<keyword evidence="9 12" id="KW-0560">Oxidoreductase</keyword>
<protein>
    <recommendedName>
        <fullName evidence="4 12">Laccase</fullName>
        <ecNumber evidence="4 12">1.10.3.2</ecNumber>
    </recommendedName>
    <alternativeName>
        <fullName evidence="12">Benzenediol:oxygen oxidoreductase</fullName>
    </alternativeName>
    <alternativeName>
        <fullName evidence="12">Diphenol oxidase</fullName>
    </alternativeName>
    <alternativeName>
        <fullName evidence="12">Urishiol oxidase</fullName>
    </alternativeName>
</protein>
<evidence type="ECO:0000313" key="17">
    <source>
        <dbReference type="RefSeq" id="XP_010261111.1"/>
    </source>
</evidence>
<comment type="catalytic activity">
    <reaction evidence="1 12">
        <text>4 hydroquinone + O2 = 4 benzosemiquinone + 2 H2O</text>
        <dbReference type="Rhea" id="RHEA:11276"/>
        <dbReference type="ChEBI" id="CHEBI:15377"/>
        <dbReference type="ChEBI" id="CHEBI:15379"/>
        <dbReference type="ChEBI" id="CHEBI:17594"/>
        <dbReference type="ChEBI" id="CHEBI:17977"/>
        <dbReference type="EC" id="1.10.3.2"/>
    </reaction>
</comment>
<dbReference type="InterPro" id="IPR011706">
    <property type="entry name" value="Cu-oxidase_C"/>
</dbReference>
<evidence type="ECO:0000256" key="10">
    <source>
        <dbReference type="ARBA" id="ARBA00023008"/>
    </source>
</evidence>
<dbReference type="GO" id="GO:0048046">
    <property type="term" value="C:apoplast"/>
    <property type="evidence" value="ECO:0007669"/>
    <property type="project" value="UniProtKB-SubCell"/>
</dbReference>
<comment type="cofactor">
    <cofactor evidence="12">
        <name>Cu cation</name>
        <dbReference type="ChEBI" id="CHEBI:23378"/>
    </cofactor>
    <text evidence="12">Binds 4 Cu cations per monomer.</text>
</comment>
<evidence type="ECO:0000313" key="16">
    <source>
        <dbReference type="Proteomes" id="UP000189703"/>
    </source>
</evidence>
<dbReference type="CDD" id="cd13875">
    <property type="entry name" value="CuRO_2_LCC_plant"/>
    <property type="match status" value="1"/>
</dbReference>
<keyword evidence="10 12" id="KW-0186">Copper</keyword>
<feature type="signal peptide" evidence="12">
    <location>
        <begin position="1"/>
        <end position="29"/>
    </location>
</feature>
<dbReference type="OMA" id="INVLPCD"/>
<dbReference type="Gene3D" id="2.60.40.420">
    <property type="entry name" value="Cupredoxins - blue copper proteins"/>
    <property type="match status" value="3"/>
</dbReference>
<evidence type="ECO:0000256" key="9">
    <source>
        <dbReference type="ARBA" id="ARBA00023002"/>
    </source>
</evidence>
<evidence type="ECO:0000259" key="13">
    <source>
        <dbReference type="Pfam" id="PF00394"/>
    </source>
</evidence>
<dbReference type="FunFam" id="2.60.40.420:FF:000049">
    <property type="entry name" value="Laccase"/>
    <property type="match status" value="1"/>
</dbReference>
<evidence type="ECO:0000256" key="8">
    <source>
        <dbReference type="ARBA" id="ARBA00022737"/>
    </source>
</evidence>
<proteinExistence type="inferred from homology"/>
<dbReference type="OrthoDB" id="2121828at2759"/>
<dbReference type="InterPro" id="IPR034289">
    <property type="entry name" value="CuRO_3_LCC"/>
</dbReference>
<name>A0A1U8A7R9_NELNU</name>
<keyword evidence="6 12" id="KW-0964">Secreted</keyword>